<proteinExistence type="predicted"/>
<dbReference type="SUPFAM" id="SSF46689">
    <property type="entry name" value="Homeodomain-like"/>
    <property type="match status" value="1"/>
</dbReference>
<gene>
    <name evidence="3" type="ORF">ANN_27838</name>
</gene>
<evidence type="ECO:0000313" key="3">
    <source>
        <dbReference type="EMBL" id="KAJ4425642.1"/>
    </source>
</evidence>
<dbReference type="Gene3D" id="1.10.10.60">
    <property type="entry name" value="Homeodomain-like"/>
    <property type="match status" value="1"/>
</dbReference>
<name>A0ABQ8RVK3_PERAM</name>
<sequence length="134" mass="15616">MNYNEKYLYVGLRKVKSGEMSIRKASECYAVPYTALQRWSKEGQKLLQYGRQPVLNQNEENCLVECLILCANWGFALQSLGITAIVQQYLNKKGVIEKRFKYNRPGVEWFHCFMKRHPELTAKFSQNIKSSRAA</sequence>
<dbReference type="InterPro" id="IPR007889">
    <property type="entry name" value="HTH_Psq"/>
</dbReference>
<reference evidence="3 4" key="1">
    <citation type="journal article" date="2022" name="Allergy">
        <title>Genome assembly and annotation of Periplaneta americana reveal a comprehensive cockroach allergen profile.</title>
        <authorList>
            <person name="Wang L."/>
            <person name="Xiong Q."/>
            <person name="Saelim N."/>
            <person name="Wang L."/>
            <person name="Nong W."/>
            <person name="Wan A.T."/>
            <person name="Shi M."/>
            <person name="Liu X."/>
            <person name="Cao Q."/>
            <person name="Hui J.H.L."/>
            <person name="Sookrung N."/>
            <person name="Leung T.F."/>
            <person name="Tungtrongchitr A."/>
            <person name="Tsui S.K.W."/>
        </authorList>
    </citation>
    <scope>NUCLEOTIDE SEQUENCE [LARGE SCALE GENOMIC DNA]</scope>
    <source>
        <strain evidence="3">PWHHKU_190912</strain>
    </source>
</reference>
<comment type="caution">
    <text evidence="3">The sequence shown here is derived from an EMBL/GenBank/DDBJ whole genome shotgun (WGS) entry which is preliminary data.</text>
</comment>
<comment type="subcellular location">
    <subcellularLocation>
        <location evidence="1">Nucleus</location>
    </subcellularLocation>
</comment>
<protein>
    <recommendedName>
        <fullName evidence="2">HTH psq-type domain-containing protein</fullName>
    </recommendedName>
</protein>
<dbReference type="Proteomes" id="UP001148838">
    <property type="component" value="Unassembled WGS sequence"/>
</dbReference>
<evidence type="ECO:0000313" key="4">
    <source>
        <dbReference type="Proteomes" id="UP001148838"/>
    </source>
</evidence>
<keyword evidence="4" id="KW-1185">Reference proteome</keyword>
<feature type="domain" description="HTH psq-type" evidence="2">
    <location>
        <begin position="13"/>
        <end position="43"/>
    </location>
</feature>
<evidence type="ECO:0000259" key="2">
    <source>
        <dbReference type="Pfam" id="PF05225"/>
    </source>
</evidence>
<dbReference type="EMBL" id="JAJSOF020000042">
    <property type="protein sequence ID" value="KAJ4425642.1"/>
    <property type="molecule type" value="Genomic_DNA"/>
</dbReference>
<dbReference type="InterPro" id="IPR009057">
    <property type="entry name" value="Homeodomain-like_sf"/>
</dbReference>
<organism evidence="3 4">
    <name type="scientific">Periplaneta americana</name>
    <name type="common">American cockroach</name>
    <name type="synonym">Blatta americana</name>
    <dbReference type="NCBI Taxonomy" id="6978"/>
    <lineage>
        <taxon>Eukaryota</taxon>
        <taxon>Metazoa</taxon>
        <taxon>Ecdysozoa</taxon>
        <taxon>Arthropoda</taxon>
        <taxon>Hexapoda</taxon>
        <taxon>Insecta</taxon>
        <taxon>Pterygota</taxon>
        <taxon>Neoptera</taxon>
        <taxon>Polyneoptera</taxon>
        <taxon>Dictyoptera</taxon>
        <taxon>Blattodea</taxon>
        <taxon>Blattoidea</taxon>
        <taxon>Blattidae</taxon>
        <taxon>Blattinae</taxon>
        <taxon>Periplaneta</taxon>
    </lineage>
</organism>
<accession>A0ABQ8RVK3</accession>
<evidence type="ECO:0000256" key="1">
    <source>
        <dbReference type="ARBA" id="ARBA00004123"/>
    </source>
</evidence>
<dbReference type="Pfam" id="PF05225">
    <property type="entry name" value="HTH_psq"/>
    <property type="match status" value="1"/>
</dbReference>